<feature type="chain" id="PRO_5041993107" description="F5/8 type C domain-containing protein" evidence="10">
    <location>
        <begin position="19"/>
        <end position="628"/>
    </location>
</feature>
<sequence length="628" mass="68767">MKHSSALLLLLLLGTSSADTYQNVALRGKATQSDQVNSPFASAYNAIDGNRASNLAAGSCTHTDEQTNPWWRVDLLESYIVTSISITNRGDCCPERINGAEIHIGNSLQDNGASNPVVGVIPQIPPGRTLKMTFTRLVEGRYVTVVLPGLRRILTLCEVEVYGYRAPTGENLAIQGKATQSSLHSIGIAYNAIDGNRASDWGQASCSHTGNDFNPWWRLDLGKTHKVFTVNVTNYKSASPRLNGAEIRIGDSLENNGNNNPRCAVISHIPGGFTQGFQCNGMDGRYVNIVIPGRNEYLVLCEVEVYENTRSVCFSRMMKLSVFVLLLLLGTWSASTYENVALRGKATQSERYEHMFGAAYNAIDGNRESTFSAGSCTHTAEQTNPWWRVDLLESYIITSITIVNRRDCCEHRINGLQIHVGNSLQDNGLANPVVGTVSVIAAGKSFTLSFTDRVEGRYVTLTLPGSGRILTLCEVEVYGYRAPTGENLAIQGKATQSSLYSYGIAYNAIDGNHASDWDMASCTHTKNNINAWWRLDLGKTHKVFSVKIRNRVSDSERLNGAEIRIGNSLENNGNNNTRCAVITNIQAGAVAEFQCDGGMDGRYVNVVIPGREEFLSLCEVEVYGSRLD</sequence>
<dbReference type="InterPro" id="IPR000421">
    <property type="entry name" value="FA58C"/>
</dbReference>
<accession>A0AAD3MFM3</accession>
<dbReference type="InterPro" id="IPR051941">
    <property type="entry name" value="BG_Antigen-Binding_Lectin"/>
</dbReference>
<evidence type="ECO:0000256" key="6">
    <source>
        <dbReference type="ARBA" id="ARBA00022723"/>
    </source>
</evidence>
<evidence type="ECO:0000256" key="5">
    <source>
        <dbReference type="ARBA" id="ARBA00022525"/>
    </source>
</evidence>
<dbReference type="GO" id="GO:0046872">
    <property type="term" value="F:metal ion binding"/>
    <property type="evidence" value="ECO:0007669"/>
    <property type="project" value="UniProtKB-KW"/>
</dbReference>
<dbReference type="PANTHER" id="PTHR45713">
    <property type="entry name" value="FTP DOMAIN-CONTAINING PROTEIN"/>
    <property type="match status" value="1"/>
</dbReference>
<evidence type="ECO:0000313" key="12">
    <source>
        <dbReference type="EMBL" id="GLD53198.1"/>
    </source>
</evidence>
<dbReference type="GO" id="GO:0042806">
    <property type="term" value="F:fucose binding"/>
    <property type="evidence" value="ECO:0007669"/>
    <property type="project" value="UniProtKB-ARBA"/>
</dbReference>
<dbReference type="SUPFAM" id="SSF49785">
    <property type="entry name" value="Galactose-binding domain-like"/>
    <property type="match status" value="4"/>
</dbReference>
<protein>
    <recommendedName>
        <fullName evidence="11">F5/8 type C domain-containing protein</fullName>
    </recommendedName>
</protein>
<dbReference type="PANTHER" id="PTHR45713:SF8">
    <property type="entry name" value="SI:CH211-215K15.4"/>
    <property type="match status" value="1"/>
</dbReference>
<evidence type="ECO:0000256" key="9">
    <source>
        <dbReference type="ARBA" id="ARBA00023157"/>
    </source>
</evidence>
<evidence type="ECO:0000313" key="13">
    <source>
        <dbReference type="Proteomes" id="UP001279410"/>
    </source>
</evidence>
<dbReference type="GO" id="GO:0001868">
    <property type="term" value="P:regulation of complement activation, lectin pathway"/>
    <property type="evidence" value="ECO:0007669"/>
    <property type="project" value="UniProtKB-ARBA"/>
</dbReference>
<keyword evidence="6" id="KW-0479">Metal-binding</keyword>
<comment type="function">
    <text evidence="1">Acts as a defensive agent. Recognizes blood group fucosylated oligosaccharides including A, B, H and Lewis B-type antigens. Does not recognize Lewis A antigen and has low affinity for monovalent haptens.</text>
</comment>
<evidence type="ECO:0000256" key="4">
    <source>
        <dbReference type="ARBA" id="ARBA00011233"/>
    </source>
</evidence>
<evidence type="ECO:0000256" key="1">
    <source>
        <dbReference type="ARBA" id="ARBA00002219"/>
    </source>
</evidence>
<keyword evidence="9" id="KW-1015">Disulfide bond</keyword>
<dbReference type="GO" id="GO:0010185">
    <property type="term" value="P:regulation of cellular defense response"/>
    <property type="evidence" value="ECO:0007669"/>
    <property type="project" value="UniProtKB-ARBA"/>
</dbReference>
<evidence type="ECO:0000256" key="10">
    <source>
        <dbReference type="SAM" id="SignalP"/>
    </source>
</evidence>
<comment type="subcellular location">
    <subcellularLocation>
        <location evidence="2">Secreted</location>
    </subcellularLocation>
</comment>
<keyword evidence="7" id="KW-0430">Lectin</keyword>
<evidence type="ECO:0000256" key="2">
    <source>
        <dbReference type="ARBA" id="ARBA00004613"/>
    </source>
</evidence>
<dbReference type="EMBL" id="BRZM01000016">
    <property type="protein sequence ID" value="GLD53198.1"/>
    <property type="molecule type" value="Genomic_DNA"/>
</dbReference>
<comment type="similarity">
    <text evidence="3">Belongs to the fucolectin family.</text>
</comment>
<dbReference type="Proteomes" id="UP001279410">
    <property type="component" value="Unassembled WGS sequence"/>
</dbReference>
<dbReference type="InterPro" id="IPR006585">
    <property type="entry name" value="FTP1"/>
</dbReference>
<keyword evidence="13" id="KW-1185">Reference proteome</keyword>
<reference evidence="12" key="1">
    <citation type="submission" date="2022-08" db="EMBL/GenBank/DDBJ databases">
        <title>Genome sequencing of akame (Lates japonicus).</title>
        <authorList>
            <person name="Hashiguchi Y."/>
            <person name="Takahashi H."/>
        </authorList>
    </citation>
    <scope>NUCLEOTIDE SEQUENCE</scope>
    <source>
        <strain evidence="12">Kochi</strain>
    </source>
</reference>
<gene>
    <name evidence="12" type="ORF">AKAME5_000598300</name>
</gene>
<dbReference type="SMART" id="SM00607">
    <property type="entry name" value="FTP"/>
    <property type="match status" value="4"/>
</dbReference>
<evidence type="ECO:0000256" key="3">
    <source>
        <dbReference type="ARBA" id="ARBA00010147"/>
    </source>
</evidence>
<organism evidence="12 13">
    <name type="scientific">Lates japonicus</name>
    <name type="common">Japanese lates</name>
    <dbReference type="NCBI Taxonomy" id="270547"/>
    <lineage>
        <taxon>Eukaryota</taxon>
        <taxon>Metazoa</taxon>
        <taxon>Chordata</taxon>
        <taxon>Craniata</taxon>
        <taxon>Vertebrata</taxon>
        <taxon>Euteleostomi</taxon>
        <taxon>Actinopterygii</taxon>
        <taxon>Neopterygii</taxon>
        <taxon>Teleostei</taxon>
        <taxon>Neoteleostei</taxon>
        <taxon>Acanthomorphata</taxon>
        <taxon>Carangaria</taxon>
        <taxon>Carangaria incertae sedis</taxon>
        <taxon>Centropomidae</taxon>
        <taxon>Lates</taxon>
    </lineage>
</organism>
<feature type="domain" description="F5/8 type C" evidence="11">
    <location>
        <begin position="473"/>
        <end position="625"/>
    </location>
</feature>
<dbReference type="Gene3D" id="2.60.120.260">
    <property type="entry name" value="Galactose-binding domain-like"/>
    <property type="match status" value="4"/>
</dbReference>
<feature type="signal peptide" evidence="10">
    <location>
        <begin position="1"/>
        <end position="18"/>
    </location>
</feature>
<proteinExistence type="inferred from homology"/>
<dbReference type="AlphaFoldDB" id="A0AAD3MFM3"/>
<dbReference type="GO" id="GO:0005576">
    <property type="term" value="C:extracellular region"/>
    <property type="evidence" value="ECO:0007669"/>
    <property type="project" value="UniProtKB-SubCell"/>
</dbReference>
<evidence type="ECO:0000256" key="8">
    <source>
        <dbReference type="ARBA" id="ARBA00022837"/>
    </source>
</evidence>
<evidence type="ECO:0000256" key="7">
    <source>
        <dbReference type="ARBA" id="ARBA00022734"/>
    </source>
</evidence>
<keyword evidence="5" id="KW-0964">Secreted</keyword>
<dbReference type="PROSITE" id="PS50022">
    <property type="entry name" value="FA58C_3"/>
    <property type="match status" value="1"/>
</dbReference>
<dbReference type="Pfam" id="PF22633">
    <property type="entry name" value="F5_F8_type_C_2"/>
    <property type="match status" value="4"/>
</dbReference>
<keyword evidence="10" id="KW-0732">Signal</keyword>
<dbReference type="InterPro" id="IPR008979">
    <property type="entry name" value="Galactose-bd-like_sf"/>
</dbReference>
<name>A0AAD3MFM3_LATJO</name>
<comment type="caution">
    <text evidence="12">The sequence shown here is derived from an EMBL/GenBank/DDBJ whole genome shotgun (WGS) entry which is preliminary data.</text>
</comment>
<keyword evidence="8" id="KW-0106">Calcium</keyword>
<evidence type="ECO:0000259" key="11">
    <source>
        <dbReference type="PROSITE" id="PS50022"/>
    </source>
</evidence>
<comment type="subunit">
    <text evidence="4">Homotrimer.</text>
</comment>